<evidence type="ECO:0008006" key="4">
    <source>
        <dbReference type="Google" id="ProtNLM"/>
    </source>
</evidence>
<reference evidence="2 3" key="1">
    <citation type="submission" date="2021-06" db="EMBL/GenBank/DDBJ databases">
        <authorList>
            <person name="Palmer J.M."/>
        </authorList>
    </citation>
    <scope>NUCLEOTIDE SEQUENCE [LARGE SCALE GENOMIC DNA]</scope>
    <source>
        <strain evidence="3">if_2019</strain>
        <tissue evidence="2">Muscle</tissue>
    </source>
</reference>
<keyword evidence="1" id="KW-0812">Transmembrane</keyword>
<comment type="caution">
    <text evidence="2">The sequence shown here is derived from an EMBL/GenBank/DDBJ whole genome shotgun (WGS) entry which is preliminary data.</text>
</comment>
<feature type="transmembrane region" description="Helical" evidence="1">
    <location>
        <begin position="6"/>
        <end position="27"/>
    </location>
</feature>
<dbReference type="Proteomes" id="UP001482620">
    <property type="component" value="Unassembled WGS sequence"/>
</dbReference>
<accession>A0ABV0U6U4</accession>
<keyword evidence="1" id="KW-0472">Membrane</keyword>
<protein>
    <recommendedName>
        <fullName evidence="4">Secreted protein</fullName>
    </recommendedName>
</protein>
<evidence type="ECO:0000313" key="2">
    <source>
        <dbReference type="EMBL" id="MEQ2239407.1"/>
    </source>
</evidence>
<name>A0ABV0U6U4_9TELE</name>
<proteinExistence type="predicted"/>
<organism evidence="2 3">
    <name type="scientific">Ilyodon furcidens</name>
    <name type="common">goldbreast splitfin</name>
    <dbReference type="NCBI Taxonomy" id="33524"/>
    <lineage>
        <taxon>Eukaryota</taxon>
        <taxon>Metazoa</taxon>
        <taxon>Chordata</taxon>
        <taxon>Craniata</taxon>
        <taxon>Vertebrata</taxon>
        <taxon>Euteleostomi</taxon>
        <taxon>Actinopterygii</taxon>
        <taxon>Neopterygii</taxon>
        <taxon>Teleostei</taxon>
        <taxon>Neoteleostei</taxon>
        <taxon>Acanthomorphata</taxon>
        <taxon>Ovalentaria</taxon>
        <taxon>Atherinomorphae</taxon>
        <taxon>Cyprinodontiformes</taxon>
        <taxon>Goodeidae</taxon>
        <taxon>Ilyodon</taxon>
    </lineage>
</organism>
<keyword evidence="3" id="KW-1185">Reference proteome</keyword>
<sequence>MCMLLCVYYFSFSRVCFYLCLCASFELRRLMPVDTCSSLISRRNQDSQLNVGTQVSMATTKIYFFLNRGQLEISTLKNIVITGGFILNRVMLSVFAVVYCCLHK</sequence>
<keyword evidence="1" id="KW-1133">Transmembrane helix</keyword>
<evidence type="ECO:0000256" key="1">
    <source>
        <dbReference type="SAM" id="Phobius"/>
    </source>
</evidence>
<gene>
    <name evidence="2" type="ORF">ILYODFUR_004202</name>
</gene>
<evidence type="ECO:0000313" key="3">
    <source>
        <dbReference type="Proteomes" id="UP001482620"/>
    </source>
</evidence>
<feature type="transmembrane region" description="Helical" evidence="1">
    <location>
        <begin position="78"/>
        <end position="102"/>
    </location>
</feature>
<dbReference type="EMBL" id="JAHRIQ010058154">
    <property type="protein sequence ID" value="MEQ2239407.1"/>
    <property type="molecule type" value="Genomic_DNA"/>
</dbReference>